<dbReference type="AlphaFoldDB" id="M3GY09"/>
<proteinExistence type="predicted"/>
<evidence type="ECO:0000313" key="1">
    <source>
        <dbReference type="EMBL" id="EMG30320.1"/>
    </source>
</evidence>
<dbReference type="Proteomes" id="UP000011782">
    <property type="component" value="Unassembled WGS sequence"/>
</dbReference>
<name>M3GY09_9BACT</name>
<organism evidence="1 2">
    <name type="scientific">Campylobacter showae CC57C</name>
    <dbReference type="NCBI Taxonomy" id="1073353"/>
    <lineage>
        <taxon>Bacteria</taxon>
        <taxon>Pseudomonadati</taxon>
        <taxon>Campylobacterota</taxon>
        <taxon>Epsilonproteobacteria</taxon>
        <taxon>Campylobacterales</taxon>
        <taxon>Campylobacteraceae</taxon>
        <taxon>Campylobacter</taxon>
    </lineage>
</organism>
<protein>
    <submittedName>
        <fullName evidence="1">Uncharacterized protein</fullName>
    </submittedName>
</protein>
<evidence type="ECO:0000313" key="2">
    <source>
        <dbReference type="Proteomes" id="UP000011782"/>
    </source>
</evidence>
<sequence length="62" mass="7266">MAAAFSFCFGSNFSLSCGKFKKLLRFIKYGYETKFDHKFCSFRSSRFRRFAINLNSKSSLQI</sequence>
<reference evidence="1 2" key="1">
    <citation type="submission" date="2013-02" db="EMBL/GenBank/DDBJ databases">
        <title>Co-occurrence of anaerobic bacteria in colorectal carcinomas.</title>
        <authorList>
            <person name="Holt R.A."/>
            <person name="Warren R.L."/>
            <person name="Allen-Vercoe E."/>
            <person name="Pleasance S."/>
            <person name="Freeman D.J."/>
            <person name="Watson P."/>
            <person name="Moore R."/>
            <person name="Cochrane K."/>
        </authorList>
    </citation>
    <scope>NUCLEOTIDE SEQUENCE [LARGE SCALE GENOMIC DNA]</scope>
    <source>
        <strain evidence="1 2">CC57C</strain>
    </source>
</reference>
<dbReference type="EMBL" id="AOTD01000182">
    <property type="protein sequence ID" value="EMG30320.1"/>
    <property type="molecule type" value="Genomic_DNA"/>
</dbReference>
<accession>M3GY09</accession>
<dbReference type="PATRIC" id="fig|1073353.3.peg.1534"/>
<comment type="caution">
    <text evidence="1">The sequence shown here is derived from an EMBL/GenBank/DDBJ whole genome shotgun (WGS) entry which is preliminary data.</text>
</comment>
<gene>
    <name evidence="1" type="ORF">H740_07154</name>
</gene>